<dbReference type="AlphaFoldDB" id="A0A9Q3BTF3"/>
<feature type="compositionally biased region" description="Polar residues" evidence="1">
    <location>
        <begin position="156"/>
        <end position="170"/>
    </location>
</feature>
<name>A0A9Q3BTF3_9BASI</name>
<reference evidence="2" key="1">
    <citation type="submission" date="2021-03" db="EMBL/GenBank/DDBJ databases">
        <title>Draft genome sequence of rust myrtle Austropuccinia psidii MF-1, a brazilian biotype.</title>
        <authorList>
            <person name="Quecine M.C."/>
            <person name="Pachon D.M.R."/>
            <person name="Bonatelli M.L."/>
            <person name="Correr F.H."/>
            <person name="Franceschini L.M."/>
            <person name="Leite T.F."/>
            <person name="Margarido G.R.A."/>
            <person name="Almeida C.A."/>
            <person name="Ferrarezi J.A."/>
            <person name="Labate C.A."/>
        </authorList>
    </citation>
    <scope>NUCLEOTIDE SEQUENCE</scope>
    <source>
        <strain evidence="2">MF-1</strain>
    </source>
</reference>
<feature type="compositionally biased region" description="Polar residues" evidence="1">
    <location>
        <begin position="129"/>
        <end position="149"/>
    </location>
</feature>
<organism evidence="2 3">
    <name type="scientific">Austropuccinia psidii MF-1</name>
    <dbReference type="NCBI Taxonomy" id="1389203"/>
    <lineage>
        <taxon>Eukaryota</taxon>
        <taxon>Fungi</taxon>
        <taxon>Dikarya</taxon>
        <taxon>Basidiomycota</taxon>
        <taxon>Pucciniomycotina</taxon>
        <taxon>Pucciniomycetes</taxon>
        <taxon>Pucciniales</taxon>
        <taxon>Sphaerophragmiaceae</taxon>
        <taxon>Austropuccinia</taxon>
    </lineage>
</organism>
<keyword evidence="3" id="KW-1185">Reference proteome</keyword>
<feature type="region of interest" description="Disordered" evidence="1">
    <location>
        <begin position="362"/>
        <end position="388"/>
    </location>
</feature>
<gene>
    <name evidence="2" type="ORF">O181_010488</name>
</gene>
<feature type="region of interest" description="Disordered" evidence="1">
    <location>
        <begin position="60"/>
        <end position="84"/>
    </location>
</feature>
<dbReference type="EMBL" id="AVOT02002543">
    <property type="protein sequence ID" value="MBW0470773.1"/>
    <property type="molecule type" value="Genomic_DNA"/>
</dbReference>
<comment type="caution">
    <text evidence="2">The sequence shown here is derived from an EMBL/GenBank/DDBJ whole genome shotgun (WGS) entry which is preliminary data.</text>
</comment>
<evidence type="ECO:0000313" key="3">
    <source>
        <dbReference type="Proteomes" id="UP000765509"/>
    </source>
</evidence>
<protein>
    <submittedName>
        <fullName evidence="2">Uncharacterized protein</fullName>
    </submittedName>
</protein>
<feature type="region of interest" description="Disordered" evidence="1">
    <location>
        <begin position="652"/>
        <end position="677"/>
    </location>
</feature>
<evidence type="ECO:0000256" key="1">
    <source>
        <dbReference type="SAM" id="MobiDB-lite"/>
    </source>
</evidence>
<feature type="compositionally biased region" description="Polar residues" evidence="1">
    <location>
        <begin position="374"/>
        <end position="383"/>
    </location>
</feature>
<sequence>MNISYYLKKIIYYLLSIEAITWVTQALPAINRGAQLVHGTNLFTGLEEDSNPSLISKTVSSVGEVSSKKAQPSKSPSDRPRGGKAVSYANLLKIDSEDQLVKTEKLLAKKKGQAPQGSTGSNRRKSKAEGTSTPPSDNLINQHANTATGLNLHGKPQTSETNSKLKKTSTLVPNGFTSQYVHTGIDASTLSQPLKDPWTLGSFETSEQNLKTVAMSSSLSNGFTSQNLHAGTTLNLRRLPQDSQVPQSLDHLEKSLQPTSTPNLVPNGFKGFDNAIWNSVHSYTQSQGARLPQSSNTFPKNLKLTEAPITGSNDFRRSHDDIWKPQDPWATQNSNILPKNLEPMGVPISASSDFRSERNVIWDPLNPSRKPQDSRTTLKSNNLPEDLEPLGVPIADSNDFKSLSHAVWPPLNPPPGFKALENKSSPKETSTLLPKALKSERDWSEVVEKLMHPPDNSGATYSNSQETPVLHPKDFEIWLPTPKSTQNVHQLTQGYGVQESPNTSVTNFNPQKIMDPFRNNIVWHDNPGTSINSHELSQHAGKFPNWHHNAWHTPETQSHLIQSQFPPIQQQLVQTHLPFQGTDHWTYPYAHQGPSPYTNQGPSPYINQELYPYVNQEPYPYTNQEQYHYPPHLQSQYAPQGQPPLSTEFLTAPTTGAQPGVLSHPPPHFSPYYHNPQPAQHLNPQAAQYFPNSYLGPKIKQKGDFRQVPKIDPAQIQPTKLQYRPVQTDKKKQADIIATQS</sequence>
<accession>A0A9Q3BTF3</accession>
<feature type="region of interest" description="Disordered" evidence="1">
    <location>
        <begin position="107"/>
        <end position="170"/>
    </location>
</feature>
<dbReference type="Proteomes" id="UP000765509">
    <property type="component" value="Unassembled WGS sequence"/>
</dbReference>
<proteinExistence type="predicted"/>
<evidence type="ECO:0000313" key="2">
    <source>
        <dbReference type="EMBL" id="MBW0470773.1"/>
    </source>
</evidence>